<reference evidence="3" key="1">
    <citation type="journal article" date="2019" name="Int. J. Syst. Evol. Microbiol.">
        <title>The Global Catalogue of Microorganisms (GCM) 10K type strain sequencing project: providing services to taxonomists for standard genome sequencing and annotation.</title>
        <authorList>
            <consortium name="The Broad Institute Genomics Platform"/>
            <consortium name="The Broad Institute Genome Sequencing Center for Infectious Disease"/>
            <person name="Wu L."/>
            <person name="Ma J."/>
        </authorList>
    </citation>
    <scope>NUCLEOTIDE SEQUENCE [LARGE SCALE GENOMIC DNA]</scope>
    <source>
        <strain evidence="3">IBRC-M 10908</strain>
    </source>
</reference>
<dbReference type="Pfam" id="PF12697">
    <property type="entry name" value="Abhydrolase_6"/>
    <property type="match status" value="1"/>
</dbReference>
<evidence type="ECO:0000313" key="2">
    <source>
        <dbReference type="EMBL" id="MFC4336515.1"/>
    </source>
</evidence>
<feature type="domain" description="AB hydrolase-1" evidence="1">
    <location>
        <begin position="4"/>
        <end position="219"/>
    </location>
</feature>
<dbReference type="GO" id="GO:0016787">
    <property type="term" value="F:hydrolase activity"/>
    <property type="evidence" value="ECO:0007669"/>
    <property type="project" value="UniProtKB-KW"/>
</dbReference>
<dbReference type="Proteomes" id="UP001595823">
    <property type="component" value="Unassembled WGS sequence"/>
</dbReference>
<evidence type="ECO:0000313" key="3">
    <source>
        <dbReference type="Proteomes" id="UP001595823"/>
    </source>
</evidence>
<dbReference type="PANTHER" id="PTHR43194">
    <property type="entry name" value="HYDROLASE ALPHA/BETA FOLD FAMILY"/>
    <property type="match status" value="1"/>
</dbReference>
<gene>
    <name evidence="2" type="ORF">ACFPET_15030</name>
</gene>
<dbReference type="InterPro" id="IPR000073">
    <property type="entry name" value="AB_hydrolase_1"/>
</dbReference>
<keyword evidence="2" id="KW-0378">Hydrolase</keyword>
<keyword evidence="3" id="KW-1185">Reference proteome</keyword>
<proteinExistence type="predicted"/>
<dbReference type="RefSeq" id="WP_380622534.1">
    <property type="nucleotide sequence ID" value="NZ_JBHSDK010000021.1"/>
</dbReference>
<dbReference type="PANTHER" id="PTHR43194:SF5">
    <property type="entry name" value="PIMELOYL-[ACYL-CARRIER PROTEIN] METHYL ESTER ESTERASE"/>
    <property type="match status" value="1"/>
</dbReference>
<organism evidence="2 3">
    <name type="scientific">Salininema proteolyticum</name>
    <dbReference type="NCBI Taxonomy" id="1607685"/>
    <lineage>
        <taxon>Bacteria</taxon>
        <taxon>Bacillati</taxon>
        <taxon>Actinomycetota</taxon>
        <taxon>Actinomycetes</taxon>
        <taxon>Glycomycetales</taxon>
        <taxon>Glycomycetaceae</taxon>
        <taxon>Salininema</taxon>
    </lineage>
</organism>
<comment type="caution">
    <text evidence="2">The sequence shown here is derived from an EMBL/GenBank/DDBJ whole genome shotgun (WGS) entry which is preliminary data.</text>
</comment>
<dbReference type="InterPro" id="IPR050228">
    <property type="entry name" value="Carboxylesterase_BioH"/>
</dbReference>
<dbReference type="SUPFAM" id="SSF53474">
    <property type="entry name" value="alpha/beta-Hydrolases"/>
    <property type="match status" value="1"/>
</dbReference>
<dbReference type="EMBL" id="JBHSDK010000021">
    <property type="protein sequence ID" value="MFC4336515.1"/>
    <property type="molecule type" value="Genomic_DNA"/>
</dbReference>
<dbReference type="InterPro" id="IPR029058">
    <property type="entry name" value="AB_hydrolase_fold"/>
</dbReference>
<protein>
    <submittedName>
        <fullName evidence="2">Alpha/beta fold hydrolase</fullName>
    </submittedName>
</protein>
<sequence>MVPVVFLHGIRMSGTMWRPVASRSAAECRLPDFPGHGRRSGEGFTMDAAVEAVREEVEALGGRAFLAGVSMGGFIGMEFLARHPGMAAGFMGFGCTSRSRALHGAFTAAAAVAARNSETVDRVSEYLVRKAVPGEPGRAMIEGGMHSEVLPDVVREVSACDPLAALRGYGGPVWFVNGERDHFRSDEREFAHAARNSRLVLVPRAGHLTVFTRPRTMARLVDDAAVVASQG</sequence>
<dbReference type="Gene3D" id="3.40.50.1820">
    <property type="entry name" value="alpha/beta hydrolase"/>
    <property type="match status" value="1"/>
</dbReference>
<name>A0ABV8U272_9ACTN</name>
<accession>A0ABV8U272</accession>
<evidence type="ECO:0000259" key="1">
    <source>
        <dbReference type="Pfam" id="PF12697"/>
    </source>
</evidence>